<evidence type="ECO:0000313" key="2">
    <source>
        <dbReference type="EMBL" id="CAI9923748.1"/>
    </source>
</evidence>
<reference evidence="3 4" key="2">
    <citation type="submission" date="2024-07" db="EMBL/GenBank/DDBJ databases">
        <authorList>
            <person name="Akdeniz Z."/>
        </authorList>
    </citation>
    <scope>NUCLEOTIDE SEQUENCE [LARGE SCALE GENOMIC DNA]</scope>
</reference>
<accession>A0AA86NQW4</accession>
<name>A0AA86NQW4_9EUKA</name>
<keyword evidence="1" id="KW-0812">Transmembrane</keyword>
<feature type="transmembrane region" description="Helical" evidence="1">
    <location>
        <begin position="12"/>
        <end position="37"/>
    </location>
</feature>
<keyword evidence="1" id="KW-1133">Transmembrane helix</keyword>
<comment type="caution">
    <text evidence="2">The sequence shown here is derived from an EMBL/GenBank/DDBJ whole genome shotgun (WGS) entry which is preliminary data.</text>
</comment>
<protein>
    <submittedName>
        <fullName evidence="3">Hypothetical_protein</fullName>
    </submittedName>
</protein>
<evidence type="ECO:0000313" key="4">
    <source>
        <dbReference type="Proteomes" id="UP001642409"/>
    </source>
</evidence>
<dbReference type="AlphaFoldDB" id="A0AA86NQW4"/>
<organism evidence="2">
    <name type="scientific">Hexamita inflata</name>
    <dbReference type="NCBI Taxonomy" id="28002"/>
    <lineage>
        <taxon>Eukaryota</taxon>
        <taxon>Metamonada</taxon>
        <taxon>Diplomonadida</taxon>
        <taxon>Hexamitidae</taxon>
        <taxon>Hexamitinae</taxon>
        <taxon>Hexamita</taxon>
    </lineage>
</organism>
<keyword evidence="1" id="KW-0472">Membrane</keyword>
<evidence type="ECO:0000313" key="3">
    <source>
        <dbReference type="EMBL" id="CAL6043981.1"/>
    </source>
</evidence>
<dbReference type="EMBL" id="CATOUU010000295">
    <property type="protein sequence ID" value="CAI9923748.1"/>
    <property type="molecule type" value="Genomic_DNA"/>
</dbReference>
<dbReference type="EMBL" id="CAXDID020000159">
    <property type="protein sequence ID" value="CAL6043981.1"/>
    <property type="molecule type" value="Genomic_DNA"/>
</dbReference>
<evidence type="ECO:0000256" key="1">
    <source>
        <dbReference type="SAM" id="Phobius"/>
    </source>
</evidence>
<reference evidence="2" key="1">
    <citation type="submission" date="2023-06" db="EMBL/GenBank/DDBJ databases">
        <authorList>
            <person name="Kurt Z."/>
        </authorList>
    </citation>
    <scope>NUCLEOTIDE SEQUENCE</scope>
</reference>
<sequence length="434" mass="49944">MPSTKCKLITKNIAIILSCVIFSPVLIVVTIVGLTLYELVVVIQVIKNTFILAKFARKRRSYIQEDLNVLTVTQKLTFNQIMFVFKPMPGLDLFLSIQDGKLCIMDKNLNNLASKQIPFTFTPGEQQKFCYLIYYDKLFKSEVSECSRFVPPGYLNTPLFLNGRVFFNVFDFVFELLPSMEVRLLLQLPAFFKYHRRSKNLDLHAGQMFSINKQLYLQNNSTKLFTFNERLKCVDHKHSNTHYYQFCDKVYAITDLGIFRVSSNLQLILIQRTNRVQVVFSSGGLLVLKNTHIKWDGQQLEVLILNMLDGKMCKQIDFTLQMTLGKAGLQLNSDIILELCGPNFESEVSQYQTKWLSQNEINKFSSGFLKLILSGNINQILNESFFKNQIGFERGVQTVRSGQKRVMEAIQGVGAKIQQMISTFSYFETENGDQ</sequence>
<keyword evidence="4" id="KW-1185">Reference proteome</keyword>
<proteinExistence type="predicted"/>
<dbReference type="Proteomes" id="UP001642409">
    <property type="component" value="Unassembled WGS sequence"/>
</dbReference>
<gene>
    <name evidence="2" type="ORF">HINF_LOCUS11393</name>
    <name evidence="3" type="ORF">HINF_LOCUS40336</name>
</gene>